<keyword evidence="4" id="KW-1185">Reference proteome</keyword>
<organism evidence="3 4">
    <name type="scientific">Francisella opportunistica</name>
    <dbReference type="NCBI Taxonomy" id="2016517"/>
    <lineage>
        <taxon>Bacteria</taxon>
        <taxon>Pseudomonadati</taxon>
        <taxon>Pseudomonadota</taxon>
        <taxon>Gammaproteobacteria</taxon>
        <taxon>Thiotrichales</taxon>
        <taxon>Francisellaceae</taxon>
        <taxon>Francisella</taxon>
    </lineage>
</organism>
<dbReference type="AlphaFoldDB" id="A0A345JRM3"/>
<sequence>MIIQKAFRKLRTATKMPLKRKIWFIILYPISGIARFASLTLSFKKIFWYLGYIYENKQLSIPADEQQIMLAYKISKTATLVSKYVPWKSKCLIEAIMVKTLLKYYKIPYVVHIGMIKTDQENKPFLGHAWVKVGDNIVIGGDGQGCKNYSINCTITSINFKTKA</sequence>
<evidence type="ECO:0000256" key="1">
    <source>
        <dbReference type="SAM" id="Phobius"/>
    </source>
</evidence>
<evidence type="ECO:0000259" key="2">
    <source>
        <dbReference type="Pfam" id="PF13471"/>
    </source>
</evidence>
<feature type="domain" description="Microcin J25-processing protein McjB C-terminal" evidence="2">
    <location>
        <begin position="39"/>
        <end position="141"/>
    </location>
</feature>
<feature type="transmembrane region" description="Helical" evidence="1">
    <location>
        <begin position="21"/>
        <end position="43"/>
    </location>
</feature>
<name>A0A345JRM3_9GAMM</name>
<dbReference type="Proteomes" id="UP000253862">
    <property type="component" value="Chromosome"/>
</dbReference>
<keyword evidence="1" id="KW-0472">Membrane</keyword>
<keyword evidence="1" id="KW-1133">Transmembrane helix</keyword>
<keyword evidence="1" id="KW-0812">Transmembrane</keyword>
<dbReference type="NCBIfam" id="NF033537">
    <property type="entry name" value="lasso_biosyn_B2"/>
    <property type="match status" value="1"/>
</dbReference>
<accession>A0A345JRM3</accession>
<evidence type="ECO:0000313" key="3">
    <source>
        <dbReference type="EMBL" id="AXH29969.1"/>
    </source>
</evidence>
<dbReference type="RefSeq" id="WP_071629240.1">
    <property type="nucleotide sequence ID" value="NZ_CP022375.1"/>
</dbReference>
<dbReference type="EMBL" id="CP022375">
    <property type="protein sequence ID" value="AXH29969.1"/>
    <property type="molecule type" value="Genomic_DNA"/>
</dbReference>
<evidence type="ECO:0000313" key="4">
    <source>
        <dbReference type="Proteomes" id="UP000253862"/>
    </source>
</evidence>
<dbReference type="InterPro" id="IPR053521">
    <property type="entry name" value="McjB-like"/>
</dbReference>
<proteinExistence type="predicted"/>
<dbReference type="InterPro" id="IPR032708">
    <property type="entry name" value="McjB_C"/>
</dbReference>
<gene>
    <name evidence="3" type="ORF">CGC43_04915</name>
</gene>
<reference evidence="3 4" key="1">
    <citation type="submission" date="2017-07" db="EMBL/GenBank/DDBJ databases">
        <title>Complete genome sequences and comparative analysis of the novel pathogen Francisella opportunistica.</title>
        <authorList>
            <person name="Dietrich E.A."/>
            <person name="Kingry L.C."/>
            <person name="Petersen J.M."/>
        </authorList>
    </citation>
    <scope>NUCLEOTIDE SEQUENCE [LARGE SCALE GENOMIC DNA]</scope>
    <source>
        <strain evidence="3 4">14-2155</strain>
    </source>
</reference>
<dbReference type="Pfam" id="PF13471">
    <property type="entry name" value="Transglut_core3"/>
    <property type="match status" value="1"/>
</dbReference>
<protein>
    <submittedName>
        <fullName evidence="3">Lasso peptide biosynthesis B2 protein</fullName>
    </submittedName>
</protein>